<reference evidence="1 2" key="1">
    <citation type="submission" date="2016-10" db="EMBL/GenBank/DDBJ databases">
        <authorList>
            <person name="de Groot N.N."/>
        </authorList>
    </citation>
    <scope>NUCLEOTIDE SEQUENCE [LARGE SCALE GENOMIC DNA]</scope>
    <source>
        <strain evidence="1 2">CGMCC 1.3442</strain>
    </source>
</reference>
<dbReference type="Proteomes" id="UP000199334">
    <property type="component" value="Unassembled WGS sequence"/>
</dbReference>
<name>A0A1G9ZY16_9BACI</name>
<dbReference type="STRING" id="237069.SAMN05216498_1886"/>
<dbReference type="RefSeq" id="WP_245686820.1">
    <property type="nucleotide sequence ID" value="NZ_BJVZ01000006.1"/>
</dbReference>
<dbReference type="EMBL" id="FNIG01000003">
    <property type="protein sequence ID" value="SDN26168.1"/>
    <property type="molecule type" value="Genomic_DNA"/>
</dbReference>
<dbReference type="AlphaFoldDB" id="A0A1G9ZY16"/>
<evidence type="ECO:0000313" key="2">
    <source>
        <dbReference type="Proteomes" id="UP000199334"/>
    </source>
</evidence>
<gene>
    <name evidence="1" type="ORF">SAMN05216498_1886</name>
</gene>
<evidence type="ECO:0000313" key="1">
    <source>
        <dbReference type="EMBL" id="SDN26168.1"/>
    </source>
</evidence>
<proteinExistence type="predicted"/>
<keyword evidence="2" id="KW-1185">Reference proteome</keyword>
<protein>
    <submittedName>
        <fullName evidence="1">Uncharacterized protein</fullName>
    </submittedName>
</protein>
<sequence length="92" mass="10589">MNTYSKGHMYNLCKSHMKQNVLVETHQGEQIHGVIIDMDDDHVYIVTPVMLDQHRQFSPYGYGYGYGYPGFGLRRLILPLTAIAALSLLPWY</sequence>
<accession>A0A1G9ZY16</accession>
<organism evidence="1 2">
    <name type="scientific">Tenuibacillus multivorans</name>
    <dbReference type="NCBI Taxonomy" id="237069"/>
    <lineage>
        <taxon>Bacteria</taxon>
        <taxon>Bacillati</taxon>
        <taxon>Bacillota</taxon>
        <taxon>Bacilli</taxon>
        <taxon>Bacillales</taxon>
        <taxon>Bacillaceae</taxon>
        <taxon>Tenuibacillus</taxon>
    </lineage>
</organism>